<evidence type="ECO:0000313" key="2">
    <source>
        <dbReference type="Proteomes" id="UP000285060"/>
    </source>
</evidence>
<dbReference type="CDD" id="cd04301">
    <property type="entry name" value="NAT_SF"/>
    <property type="match status" value="1"/>
</dbReference>
<dbReference type="EMBL" id="QUSY01000351">
    <property type="protein sequence ID" value="RHY30147.1"/>
    <property type="molecule type" value="Genomic_DNA"/>
</dbReference>
<dbReference type="Gene3D" id="3.40.630.30">
    <property type="match status" value="1"/>
</dbReference>
<accession>A0A3R6WM97</accession>
<evidence type="ECO:0000313" key="1">
    <source>
        <dbReference type="EMBL" id="RHY30147.1"/>
    </source>
</evidence>
<dbReference type="InterPro" id="IPR016181">
    <property type="entry name" value="Acyl_CoA_acyltransferase"/>
</dbReference>
<organism evidence="1 2">
    <name type="scientific">Aphanomyces invadans</name>
    <dbReference type="NCBI Taxonomy" id="157072"/>
    <lineage>
        <taxon>Eukaryota</taxon>
        <taxon>Sar</taxon>
        <taxon>Stramenopiles</taxon>
        <taxon>Oomycota</taxon>
        <taxon>Saprolegniomycetes</taxon>
        <taxon>Saprolegniales</taxon>
        <taxon>Verrucalvaceae</taxon>
        <taxon>Aphanomyces</taxon>
    </lineage>
</organism>
<name>A0A3R6WM97_9STRA</name>
<proteinExistence type="predicted"/>
<keyword evidence="2" id="KW-1185">Reference proteome</keyword>
<gene>
    <name evidence="1" type="ORF">DYB32_004622</name>
</gene>
<dbReference type="Proteomes" id="UP000285060">
    <property type="component" value="Unassembled WGS sequence"/>
</dbReference>
<reference evidence="1 2" key="1">
    <citation type="submission" date="2018-08" db="EMBL/GenBank/DDBJ databases">
        <title>Aphanomyces genome sequencing and annotation.</title>
        <authorList>
            <person name="Minardi D."/>
            <person name="Oidtmann B."/>
            <person name="Van Der Giezen M."/>
            <person name="Studholme D.J."/>
        </authorList>
    </citation>
    <scope>NUCLEOTIDE SEQUENCE [LARGE SCALE GENOMIC DNA]</scope>
    <source>
        <strain evidence="1 2">NJM0002</strain>
    </source>
</reference>
<protein>
    <recommendedName>
        <fullName evidence="3">N-acetyltransferase domain-containing protein</fullName>
    </recommendedName>
</protein>
<sequence length="326" mass="35894">MEIAKRHHTMEGETRVRRATADERDVVEAFLRAAYVESGKSFPFVQHTKQDAWMFVAEDSHGDTVAATSAVWDPVMSTVTMEHVAVALHWRNQGVGSQLLAGVDAFVQVEIPTCKYLAFITDASPKMEAWARDRLFREVSGGFLPDATGRYVVYRKCLMTADQKESHDIMGDFLAQVIDHDDVARSDSAQSNDLHQDEPSVLASLLTKVSLGKFQAIATSLDAEASASDAGLRVEWSELDGCVDETPFPCASPGDDNDPSLDSLVRLLMHQLKDPAQRRPLFDDPSIATTDSTSIAAARAIHQTAKPDETCLPLPPTHKETIHHRV</sequence>
<evidence type="ECO:0008006" key="3">
    <source>
        <dbReference type="Google" id="ProtNLM"/>
    </source>
</evidence>
<dbReference type="AlphaFoldDB" id="A0A3R6WM97"/>
<dbReference type="SUPFAM" id="SSF55729">
    <property type="entry name" value="Acyl-CoA N-acyltransferases (Nat)"/>
    <property type="match status" value="1"/>
</dbReference>
<comment type="caution">
    <text evidence="1">The sequence shown here is derived from an EMBL/GenBank/DDBJ whole genome shotgun (WGS) entry which is preliminary data.</text>
</comment>
<dbReference type="VEuPathDB" id="FungiDB:H310_12137"/>